<feature type="region of interest" description="Disordered" evidence="2">
    <location>
        <begin position="168"/>
        <end position="197"/>
    </location>
</feature>
<evidence type="ECO:0000313" key="4">
    <source>
        <dbReference type="Proteomes" id="UP000266841"/>
    </source>
</evidence>
<gene>
    <name evidence="3" type="ORF">THAOC_31593</name>
</gene>
<protein>
    <submittedName>
        <fullName evidence="3">Uncharacterized protein</fullName>
    </submittedName>
</protein>
<dbReference type="OrthoDB" id="268027at2759"/>
<proteinExistence type="inferred from homology"/>
<dbReference type="InterPro" id="IPR019309">
    <property type="entry name" value="WASHC3"/>
</dbReference>
<organism evidence="3 4">
    <name type="scientific">Thalassiosira oceanica</name>
    <name type="common">Marine diatom</name>
    <dbReference type="NCBI Taxonomy" id="159749"/>
    <lineage>
        <taxon>Eukaryota</taxon>
        <taxon>Sar</taxon>
        <taxon>Stramenopiles</taxon>
        <taxon>Ochrophyta</taxon>
        <taxon>Bacillariophyta</taxon>
        <taxon>Coscinodiscophyceae</taxon>
        <taxon>Thalassiosirophycidae</taxon>
        <taxon>Thalassiosirales</taxon>
        <taxon>Thalassiosiraceae</taxon>
        <taxon>Thalassiosira</taxon>
    </lineage>
</organism>
<feature type="region of interest" description="Disordered" evidence="2">
    <location>
        <begin position="28"/>
        <end position="53"/>
    </location>
</feature>
<dbReference type="GO" id="GO:0030041">
    <property type="term" value="P:actin filament polymerization"/>
    <property type="evidence" value="ECO:0007669"/>
    <property type="project" value="TreeGrafter"/>
</dbReference>
<comment type="similarity">
    <text evidence="1">Belongs to the CCDC53 family.</text>
</comment>
<dbReference type="Proteomes" id="UP000266841">
    <property type="component" value="Unassembled WGS sequence"/>
</dbReference>
<dbReference type="PANTHER" id="PTHR13015">
    <property type="entry name" value="PROTEIN AD-016-RELATED"/>
    <property type="match status" value="1"/>
</dbReference>
<evidence type="ECO:0000256" key="1">
    <source>
        <dbReference type="ARBA" id="ARBA00006290"/>
    </source>
</evidence>
<keyword evidence="4" id="KW-1185">Reference proteome</keyword>
<dbReference type="GO" id="GO:0071203">
    <property type="term" value="C:WASH complex"/>
    <property type="evidence" value="ECO:0007669"/>
    <property type="project" value="InterPro"/>
</dbReference>
<dbReference type="GO" id="GO:0006887">
    <property type="term" value="P:exocytosis"/>
    <property type="evidence" value="ECO:0007669"/>
    <property type="project" value="TreeGrafter"/>
</dbReference>
<dbReference type="PANTHER" id="PTHR13015:SF0">
    <property type="entry name" value="WASH COMPLEX SUBUNIT 3"/>
    <property type="match status" value="1"/>
</dbReference>
<accession>K0RB37</accession>
<dbReference type="Pfam" id="PF10152">
    <property type="entry name" value="CCDC53"/>
    <property type="match status" value="1"/>
</dbReference>
<reference evidence="3 4" key="1">
    <citation type="journal article" date="2012" name="Genome Biol.">
        <title>Genome and low-iron response of an oceanic diatom adapted to chronic iron limitation.</title>
        <authorList>
            <person name="Lommer M."/>
            <person name="Specht M."/>
            <person name="Roy A.S."/>
            <person name="Kraemer L."/>
            <person name="Andreson R."/>
            <person name="Gutowska M.A."/>
            <person name="Wolf J."/>
            <person name="Bergner S.V."/>
            <person name="Schilhabel M.B."/>
            <person name="Klostermeier U.C."/>
            <person name="Beiko R.G."/>
            <person name="Rosenstiel P."/>
            <person name="Hippler M."/>
            <person name="Laroche J."/>
        </authorList>
    </citation>
    <scope>NUCLEOTIDE SEQUENCE [LARGE SCALE GENOMIC DNA]</scope>
    <source>
        <strain evidence="3 4">CCMP1005</strain>
    </source>
</reference>
<sequence>MLKLGLPRPSVLQALERDGKDVRILDLDPDRPLSVQQDKLKATEKPAPLPRSKNAALEGLFAKRAAVQKEFDAASQPTDKKAALEAMLAKRAAALDGEDEPKAEPKAKSKTAALEAMFAKRAAEMGGAAEKRPNPIPIRNDPEFKKYFKMLKVGMPIDTVRQALERDGKDPAIADFDPDKSYASQAKEEEGMAEDVPLKDDPNYKKFFKVSFHAVCHLLLFVQ</sequence>
<dbReference type="AlphaFoldDB" id="K0RB37"/>
<dbReference type="EMBL" id="AGNL01044698">
    <property type="protein sequence ID" value="EJK49529.1"/>
    <property type="molecule type" value="Genomic_DNA"/>
</dbReference>
<evidence type="ECO:0000256" key="2">
    <source>
        <dbReference type="SAM" id="MobiDB-lite"/>
    </source>
</evidence>
<evidence type="ECO:0000313" key="3">
    <source>
        <dbReference type="EMBL" id="EJK49529.1"/>
    </source>
</evidence>
<name>K0RB37_THAOC</name>
<comment type="caution">
    <text evidence="3">The sequence shown here is derived from an EMBL/GenBank/DDBJ whole genome shotgun (WGS) entry which is preliminary data.</text>
</comment>